<dbReference type="Gene3D" id="1.20.120.330">
    <property type="entry name" value="Nucleotidyltransferases domain 2"/>
    <property type="match status" value="1"/>
</dbReference>
<organism evidence="1 2">
    <name type="scientific">Thermophagus xiamenensis</name>
    <dbReference type="NCBI Taxonomy" id="385682"/>
    <lineage>
        <taxon>Bacteria</taxon>
        <taxon>Pseudomonadati</taxon>
        <taxon>Bacteroidota</taxon>
        <taxon>Bacteroidia</taxon>
        <taxon>Marinilabiliales</taxon>
        <taxon>Marinilabiliaceae</taxon>
        <taxon>Thermophagus</taxon>
    </lineage>
</organism>
<dbReference type="AlphaFoldDB" id="A0A1I2DNS2"/>
<keyword evidence="1" id="KW-0808">Transferase</keyword>
<protein>
    <submittedName>
        <fullName evidence="1">Nucleotidyltransferase substrate binding protein, HI0074 family</fullName>
    </submittedName>
</protein>
<dbReference type="Proteomes" id="UP000181976">
    <property type="component" value="Unassembled WGS sequence"/>
</dbReference>
<dbReference type="InParanoid" id="A0A1I2DNS2"/>
<proteinExistence type="predicted"/>
<dbReference type="GO" id="GO:0016740">
    <property type="term" value="F:transferase activity"/>
    <property type="evidence" value="ECO:0007669"/>
    <property type="project" value="UniProtKB-KW"/>
</dbReference>
<dbReference type="InterPro" id="IPR010235">
    <property type="entry name" value="HepT"/>
</dbReference>
<name>A0A1I2DNS2_9BACT</name>
<gene>
    <name evidence="1" type="ORF">SAMN05444380_11967</name>
</gene>
<reference evidence="1 2" key="1">
    <citation type="submission" date="2016-10" db="EMBL/GenBank/DDBJ databases">
        <authorList>
            <person name="de Groot N.N."/>
        </authorList>
    </citation>
    <scope>NUCLEOTIDE SEQUENCE [LARGE SCALE GENOMIC DNA]</scope>
    <source>
        <strain evidence="1 2">DSM 19012</strain>
    </source>
</reference>
<dbReference type="OrthoDB" id="9810452at2"/>
<dbReference type="RefSeq" id="WP_010527553.1">
    <property type="nucleotide sequence ID" value="NZ_AFSL01000054.1"/>
</dbReference>
<evidence type="ECO:0000313" key="2">
    <source>
        <dbReference type="Proteomes" id="UP000181976"/>
    </source>
</evidence>
<evidence type="ECO:0000313" key="1">
    <source>
        <dbReference type="EMBL" id="SFE82088.1"/>
    </source>
</evidence>
<dbReference type="Pfam" id="PF08780">
    <property type="entry name" value="NTase_sub_bind"/>
    <property type="match status" value="1"/>
</dbReference>
<keyword evidence="2" id="KW-1185">Reference proteome</keyword>
<sequence length="131" mass="15713">MDIRWKQRYNNYKKALEQLSRFLKHTTLNEMEEQGLIQAFEYTFELAWKTLQDVLEEESGYEGIKGPRPVIKQAFKDGLISDGEKWMEMLKDRNRSSHTYDEDTAQEIIDAIRQVYYSLFCQLDSNLRQYL</sequence>
<dbReference type="STRING" id="385682.SAMN05444380_11967"/>
<dbReference type="NCBIfam" id="TIGR01987">
    <property type="entry name" value="HI0074"/>
    <property type="match status" value="1"/>
</dbReference>
<dbReference type="eggNOG" id="COG1669">
    <property type="taxonomic scope" value="Bacteria"/>
</dbReference>
<dbReference type="SUPFAM" id="SSF81593">
    <property type="entry name" value="Nucleotidyltransferase substrate binding subunit/domain"/>
    <property type="match status" value="1"/>
</dbReference>
<dbReference type="EMBL" id="FONA01000019">
    <property type="protein sequence ID" value="SFE82088.1"/>
    <property type="molecule type" value="Genomic_DNA"/>
</dbReference>
<accession>A0A1I2DNS2</accession>